<dbReference type="SUPFAM" id="SSF81383">
    <property type="entry name" value="F-box domain"/>
    <property type="match status" value="1"/>
</dbReference>
<evidence type="ECO:0000313" key="2">
    <source>
        <dbReference type="EMBL" id="CAA7043199.1"/>
    </source>
</evidence>
<keyword evidence="3" id="KW-1185">Reference proteome</keyword>
<dbReference type="Pfam" id="PF00646">
    <property type="entry name" value="F-box"/>
    <property type="match status" value="1"/>
</dbReference>
<dbReference type="NCBIfam" id="TIGR01640">
    <property type="entry name" value="F_box_assoc_1"/>
    <property type="match status" value="1"/>
</dbReference>
<dbReference type="SMART" id="SM00256">
    <property type="entry name" value="FBOX"/>
    <property type="match status" value="1"/>
</dbReference>
<sequence length="411" mass="46784">MDLSFQGKKRCSKAMIRRGKRDDWVAPEIPWEIEIEILIRLPVKSLMRFKCVSKLWFDLILSQYFTNRYHLPVACTPRLHMSLVYHVPCDALEVCHNPYESVLLSLSLSSSSSSDNAKSFYSDLIMPGMGGNDLVVLRGLILYVVCRKACIYNPVTRQSITLPAVKSKTFNQDEVRKHVFYDFGHDPVLDQYKVVCTVALCSKIFVKITSEHWVLVLGSGCSWKTIEFDQPHMPTRAGLCIDGVLYYLASTCNSRSVLVRFDVGSEECITFQVPHSLASIYSRTSFIEYGGKPAVFDNTHLVPAGLVVIWVLEDGGRWSTKSLFFQSCQMHLVDNNMPLYARGTTHNGEVILGPARLVSPYHILYYDVQKNDLRKVGIQGIPDHWFVRKPDAFNFYLSIMDKSESIMHLES</sequence>
<dbReference type="Gene3D" id="1.20.1280.50">
    <property type="match status" value="1"/>
</dbReference>
<dbReference type="InterPro" id="IPR013187">
    <property type="entry name" value="F-box-assoc_dom_typ3"/>
</dbReference>
<dbReference type="InterPro" id="IPR036047">
    <property type="entry name" value="F-box-like_dom_sf"/>
</dbReference>
<dbReference type="AlphaFoldDB" id="A0A6D2JQG1"/>
<organism evidence="2 3">
    <name type="scientific">Microthlaspi erraticum</name>
    <dbReference type="NCBI Taxonomy" id="1685480"/>
    <lineage>
        <taxon>Eukaryota</taxon>
        <taxon>Viridiplantae</taxon>
        <taxon>Streptophyta</taxon>
        <taxon>Embryophyta</taxon>
        <taxon>Tracheophyta</taxon>
        <taxon>Spermatophyta</taxon>
        <taxon>Magnoliopsida</taxon>
        <taxon>eudicotyledons</taxon>
        <taxon>Gunneridae</taxon>
        <taxon>Pentapetalae</taxon>
        <taxon>rosids</taxon>
        <taxon>malvids</taxon>
        <taxon>Brassicales</taxon>
        <taxon>Brassicaceae</taxon>
        <taxon>Coluteocarpeae</taxon>
        <taxon>Microthlaspi</taxon>
    </lineage>
</organism>
<comment type="caution">
    <text evidence="2">The sequence shown here is derived from an EMBL/GenBank/DDBJ whole genome shotgun (WGS) entry which is preliminary data.</text>
</comment>
<protein>
    <recommendedName>
        <fullName evidence="1">F-box domain-containing protein</fullName>
    </recommendedName>
</protein>
<gene>
    <name evidence="2" type="ORF">MERR_LOCUS30434</name>
</gene>
<evidence type="ECO:0000313" key="3">
    <source>
        <dbReference type="Proteomes" id="UP000467841"/>
    </source>
</evidence>
<evidence type="ECO:0000259" key="1">
    <source>
        <dbReference type="SMART" id="SM00256"/>
    </source>
</evidence>
<dbReference type="PANTHER" id="PTHR31111:SF37">
    <property type="entry name" value="F-BOX ONLY PROTEIN 8"/>
    <property type="match status" value="1"/>
</dbReference>
<dbReference type="EMBL" id="CACVBM020001274">
    <property type="protein sequence ID" value="CAA7043199.1"/>
    <property type="molecule type" value="Genomic_DNA"/>
</dbReference>
<reference evidence="2" key="1">
    <citation type="submission" date="2020-01" db="EMBL/GenBank/DDBJ databases">
        <authorList>
            <person name="Mishra B."/>
        </authorList>
    </citation>
    <scope>NUCLEOTIDE SEQUENCE [LARGE SCALE GENOMIC DNA]</scope>
</reference>
<name>A0A6D2JQG1_9BRAS</name>
<proteinExistence type="predicted"/>
<dbReference type="OrthoDB" id="687122at2759"/>
<dbReference type="InterPro" id="IPR001810">
    <property type="entry name" value="F-box_dom"/>
</dbReference>
<feature type="domain" description="F-box" evidence="1">
    <location>
        <begin position="29"/>
        <end position="69"/>
    </location>
</feature>
<dbReference type="Proteomes" id="UP000467841">
    <property type="component" value="Unassembled WGS sequence"/>
</dbReference>
<dbReference type="Pfam" id="PF08268">
    <property type="entry name" value="FBA_3"/>
    <property type="match status" value="1"/>
</dbReference>
<dbReference type="PANTHER" id="PTHR31111">
    <property type="entry name" value="BNAA05G37150D PROTEIN-RELATED"/>
    <property type="match status" value="1"/>
</dbReference>
<dbReference type="InterPro" id="IPR017451">
    <property type="entry name" value="F-box-assoc_interact_dom"/>
</dbReference>
<accession>A0A6D2JQG1</accession>